<evidence type="ECO:0000313" key="4">
    <source>
        <dbReference type="Proteomes" id="UP001150062"/>
    </source>
</evidence>
<accession>A0ABQ8X2E7</accession>
<keyword evidence="4" id="KW-1185">Reference proteome</keyword>
<organism evidence="3 4">
    <name type="scientific">Anaeramoeba flamelloides</name>
    <dbReference type="NCBI Taxonomy" id="1746091"/>
    <lineage>
        <taxon>Eukaryota</taxon>
        <taxon>Metamonada</taxon>
        <taxon>Anaeramoebidae</taxon>
        <taxon>Anaeramoeba</taxon>
    </lineage>
</organism>
<dbReference type="InterPro" id="IPR036397">
    <property type="entry name" value="RNaseH_sf"/>
</dbReference>
<dbReference type="PROSITE" id="PS51419">
    <property type="entry name" value="RAB"/>
    <property type="match status" value="1"/>
</dbReference>
<dbReference type="SMART" id="SM00175">
    <property type="entry name" value="RAB"/>
    <property type="match status" value="1"/>
</dbReference>
<reference evidence="3" key="1">
    <citation type="submission" date="2022-08" db="EMBL/GenBank/DDBJ databases">
        <title>Novel sulfate-reducing endosymbionts in the free-living metamonad Anaeramoeba.</title>
        <authorList>
            <person name="Jerlstrom-Hultqvist J."/>
            <person name="Cepicka I."/>
            <person name="Gallot-Lavallee L."/>
            <person name="Salas-Leiva D."/>
            <person name="Curtis B.A."/>
            <person name="Zahonova K."/>
            <person name="Pipaliya S."/>
            <person name="Dacks J."/>
            <person name="Roger A.J."/>
        </authorList>
    </citation>
    <scope>NUCLEOTIDE SEQUENCE</scope>
    <source>
        <strain evidence="3">Schooner1</strain>
    </source>
</reference>
<dbReference type="InterPro" id="IPR050227">
    <property type="entry name" value="Rab"/>
</dbReference>
<gene>
    <name evidence="3" type="ORF">M0813_10361</name>
</gene>
<dbReference type="Gene3D" id="3.30.420.10">
    <property type="entry name" value="Ribonuclease H-like superfamily/Ribonuclease H"/>
    <property type="match status" value="2"/>
</dbReference>
<sequence>MTNELEETGLKLILIGNSLVGKSCLLHQFCDSEFDQEIGTTIGVDFRFSSLNVNGKTIKLQIWDTAGQERFRTITSTYYRSADGILLVYSIASKESFDQINHWYKEIKKNAPKSVATILVGNKKDLISERVIKTEEAEKLAKELNLPFMEVSAKTGENVQVAFETLGKLASEGKSLKFEYKPPRVRQFLTNDQMGKRLLFAHDHKSLKTDWENVVFSDESWFYLNPKTRKIWRRRGENDNSVFVEKKNFQKNHDMGSYWLCMLLDPWPPNSPDLNPIENLWSIMDKRLENRRPDNEENFIQILKEFWDSITWELLENLILSMNKRIQLVINRDGHSINGFY</sequence>
<dbReference type="PROSITE" id="PS51421">
    <property type="entry name" value="RAS"/>
    <property type="match status" value="1"/>
</dbReference>
<dbReference type="CDD" id="cd00154">
    <property type="entry name" value="Rab"/>
    <property type="match status" value="1"/>
</dbReference>
<dbReference type="Proteomes" id="UP001150062">
    <property type="component" value="Unassembled WGS sequence"/>
</dbReference>
<dbReference type="SUPFAM" id="SSF52540">
    <property type="entry name" value="P-loop containing nucleoside triphosphate hydrolases"/>
    <property type="match status" value="1"/>
</dbReference>
<dbReference type="Pfam" id="PF00071">
    <property type="entry name" value="Ras"/>
    <property type="match status" value="1"/>
</dbReference>
<keyword evidence="1" id="KW-0547">Nucleotide-binding</keyword>
<evidence type="ECO:0000313" key="3">
    <source>
        <dbReference type="EMBL" id="KAJ6226827.1"/>
    </source>
</evidence>
<comment type="caution">
    <text evidence="3">The sequence shown here is derived from an EMBL/GenBank/DDBJ whole genome shotgun (WGS) entry which is preliminary data.</text>
</comment>
<proteinExistence type="predicted"/>
<dbReference type="InterPro" id="IPR001806">
    <property type="entry name" value="Small_GTPase"/>
</dbReference>
<protein>
    <submittedName>
        <fullName evidence="3">Ras and ef-hand domain-containing protein</fullName>
    </submittedName>
</protein>
<dbReference type="SMART" id="SM00176">
    <property type="entry name" value="RAN"/>
    <property type="match status" value="1"/>
</dbReference>
<keyword evidence="2" id="KW-0342">GTP-binding</keyword>
<dbReference type="SMART" id="SM00173">
    <property type="entry name" value="RAS"/>
    <property type="match status" value="1"/>
</dbReference>
<dbReference type="InterPro" id="IPR005225">
    <property type="entry name" value="Small_GTP-bd"/>
</dbReference>
<name>A0ABQ8X2E7_9EUKA</name>
<dbReference type="SMART" id="SM00174">
    <property type="entry name" value="RHO"/>
    <property type="match status" value="1"/>
</dbReference>
<dbReference type="PRINTS" id="PR00449">
    <property type="entry name" value="RASTRNSFRMNG"/>
</dbReference>
<evidence type="ECO:0000256" key="2">
    <source>
        <dbReference type="ARBA" id="ARBA00023134"/>
    </source>
</evidence>
<dbReference type="Gene3D" id="3.40.50.300">
    <property type="entry name" value="P-loop containing nucleotide triphosphate hydrolases"/>
    <property type="match status" value="1"/>
</dbReference>
<dbReference type="InterPro" id="IPR027417">
    <property type="entry name" value="P-loop_NTPase"/>
</dbReference>
<dbReference type="NCBIfam" id="TIGR00231">
    <property type="entry name" value="small_GTP"/>
    <property type="match status" value="1"/>
</dbReference>
<evidence type="ECO:0000256" key="1">
    <source>
        <dbReference type="ARBA" id="ARBA00022741"/>
    </source>
</evidence>
<dbReference type="EMBL" id="JAOAOG010000339">
    <property type="protein sequence ID" value="KAJ6226827.1"/>
    <property type="molecule type" value="Genomic_DNA"/>
</dbReference>
<dbReference type="PANTHER" id="PTHR47977">
    <property type="entry name" value="RAS-RELATED PROTEIN RAB"/>
    <property type="match status" value="1"/>
</dbReference>
<dbReference type="PROSITE" id="PS51420">
    <property type="entry name" value="RHO"/>
    <property type="match status" value="1"/>
</dbReference>